<dbReference type="Proteomes" id="UP000800040">
    <property type="component" value="Unassembled WGS sequence"/>
</dbReference>
<evidence type="ECO:0000313" key="3">
    <source>
        <dbReference type="EMBL" id="KAF1834345.1"/>
    </source>
</evidence>
<dbReference type="AlphaFoldDB" id="A0A6A5K951"/>
<dbReference type="GO" id="GO:0006629">
    <property type="term" value="P:lipid metabolic process"/>
    <property type="evidence" value="ECO:0007669"/>
    <property type="project" value="InterPro"/>
</dbReference>
<feature type="region of interest" description="Disordered" evidence="1">
    <location>
        <begin position="87"/>
        <end position="110"/>
    </location>
</feature>
<feature type="chain" id="PRO_5025637601" evidence="2">
    <location>
        <begin position="21"/>
        <end position="441"/>
    </location>
</feature>
<dbReference type="Gene3D" id="3.20.20.190">
    <property type="entry name" value="Phosphatidylinositol (PI) phosphodiesterase"/>
    <property type="match status" value="1"/>
</dbReference>
<reference evidence="3" key="1">
    <citation type="submission" date="2020-01" db="EMBL/GenBank/DDBJ databases">
        <authorList>
            <consortium name="DOE Joint Genome Institute"/>
            <person name="Haridas S."/>
            <person name="Albert R."/>
            <person name="Binder M."/>
            <person name="Bloem J."/>
            <person name="Labutti K."/>
            <person name="Salamov A."/>
            <person name="Andreopoulos B."/>
            <person name="Baker S.E."/>
            <person name="Barry K."/>
            <person name="Bills G."/>
            <person name="Bluhm B.H."/>
            <person name="Cannon C."/>
            <person name="Castanera R."/>
            <person name="Culley D.E."/>
            <person name="Daum C."/>
            <person name="Ezra D."/>
            <person name="Gonzalez J.B."/>
            <person name="Henrissat B."/>
            <person name="Kuo A."/>
            <person name="Liang C."/>
            <person name="Lipzen A."/>
            <person name="Lutzoni F."/>
            <person name="Magnuson J."/>
            <person name="Mondo S."/>
            <person name="Nolan M."/>
            <person name="Ohm R."/>
            <person name="Pangilinan J."/>
            <person name="Park H.-J."/>
            <person name="Ramirez L."/>
            <person name="Alfaro M."/>
            <person name="Sun H."/>
            <person name="Tritt A."/>
            <person name="Yoshinaga Y."/>
            <person name="Zwiers L.-H."/>
            <person name="Turgeon B.G."/>
            <person name="Goodwin S.B."/>
            <person name="Spatafora J.W."/>
            <person name="Crous P.W."/>
            <person name="Grigoriev I.V."/>
        </authorList>
    </citation>
    <scope>NUCLEOTIDE SEQUENCE</scope>
    <source>
        <strain evidence="3">P77</strain>
    </source>
</reference>
<dbReference type="PANTHER" id="PTHR13593:SF140">
    <property type="entry name" value="PLC-LIKE PHOSPHODIESTERASE"/>
    <property type="match status" value="1"/>
</dbReference>
<dbReference type="SUPFAM" id="SSF51695">
    <property type="entry name" value="PLC-like phosphodiesterases"/>
    <property type="match status" value="1"/>
</dbReference>
<feature type="compositionally biased region" description="Low complexity" evidence="1">
    <location>
        <begin position="32"/>
        <end position="53"/>
    </location>
</feature>
<name>A0A6A5K951_9PLEO</name>
<dbReference type="Pfam" id="PF26146">
    <property type="entry name" value="PI-PLC_X"/>
    <property type="match status" value="1"/>
</dbReference>
<accession>A0A6A5K951</accession>
<sequence length="441" mass="47908">MILILIFLLPLALLPQCVFAQSPSTSDTSIPSVSVGSVNSTSSSPLSTTSSESAGGIPVETPTSGRQNVTATTSTTSLDVTAIVGLSPSTDTTDGSASTTSAAHPRPTNTRPCNGYVEFCQRKISNISMVVAHNSPFVRLHNAASNQAYPVLNQLNDGIRGLQFETQKPNASSSIRLCHTSCDLLDMGTLESYLATVKTWLDKNPYEVIAIMMGNNNGLSTRIPATDYIAPFHASGIQNYLWTPPSPTLNLPDWPTLSHLILTNKRVITMLDYGAHPPTVPWLLPEFNYQWQTPFSPTDPAFPCTQHRPPNQPDPVSRNRMYMLNHNLNIQLRILPGQAPILLPAYSLLDQVNAVAGNGSLGRSVKECEALWGRPPNWILVDYYNCGSFNGSVFEVAARANRVPFWDRACCGSGLVSGARGWVLRGWLWAVSGMVVGWLLV</sequence>
<dbReference type="InterPro" id="IPR017946">
    <property type="entry name" value="PLC-like_Pdiesterase_TIM-brl"/>
</dbReference>
<gene>
    <name evidence="3" type="ORF">BDW02DRAFT_498480</name>
</gene>
<feature type="compositionally biased region" description="Low complexity" evidence="1">
    <location>
        <begin position="87"/>
        <end position="103"/>
    </location>
</feature>
<proteinExistence type="predicted"/>
<organism evidence="3 4">
    <name type="scientific">Decorospora gaudefroyi</name>
    <dbReference type="NCBI Taxonomy" id="184978"/>
    <lineage>
        <taxon>Eukaryota</taxon>
        <taxon>Fungi</taxon>
        <taxon>Dikarya</taxon>
        <taxon>Ascomycota</taxon>
        <taxon>Pezizomycotina</taxon>
        <taxon>Dothideomycetes</taxon>
        <taxon>Pleosporomycetidae</taxon>
        <taxon>Pleosporales</taxon>
        <taxon>Pleosporineae</taxon>
        <taxon>Pleosporaceae</taxon>
        <taxon>Decorospora</taxon>
    </lineage>
</organism>
<dbReference type="OrthoDB" id="7984201at2759"/>
<dbReference type="PANTHER" id="PTHR13593">
    <property type="match status" value="1"/>
</dbReference>
<keyword evidence="2" id="KW-0732">Signal</keyword>
<feature type="region of interest" description="Disordered" evidence="1">
    <location>
        <begin position="24"/>
        <end position="72"/>
    </location>
</feature>
<dbReference type="EMBL" id="ML975303">
    <property type="protein sequence ID" value="KAF1834345.1"/>
    <property type="molecule type" value="Genomic_DNA"/>
</dbReference>
<evidence type="ECO:0000256" key="1">
    <source>
        <dbReference type="SAM" id="MobiDB-lite"/>
    </source>
</evidence>
<evidence type="ECO:0000256" key="2">
    <source>
        <dbReference type="SAM" id="SignalP"/>
    </source>
</evidence>
<feature type="signal peptide" evidence="2">
    <location>
        <begin position="1"/>
        <end position="20"/>
    </location>
</feature>
<dbReference type="InterPro" id="IPR051057">
    <property type="entry name" value="PI-PLC_domain"/>
</dbReference>
<protein>
    <submittedName>
        <fullName evidence="3">PLC-like phosphodiesterase</fullName>
    </submittedName>
</protein>
<dbReference type="GO" id="GO:0008081">
    <property type="term" value="F:phosphoric diester hydrolase activity"/>
    <property type="evidence" value="ECO:0007669"/>
    <property type="project" value="InterPro"/>
</dbReference>
<keyword evidence="4" id="KW-1185">Reference proteome</keyword>
<evidence type="ECO:0000313" key="4">
    <source>
        <dbReference type="Proteomes" id="UP000800040"/>
    </source>
</evidence>